<dbReference type="InterPro" id="IPR045378">
    <property type="entry name" value="LNT_N"/>
</dbReference>
<keyword evidence="6 9" id="KW-1133">Transmembrane helix</keyword>
<feature type="transmembrane region" description="Helical" evidence="9">
    <location>
        <begin position="150"/>
        <end position="173"/>
    </location>
</feature>
<evidence type="ECO:0000256" key="3">
    <source>
        <dbReference type="ARBA" id="ARBA00022475"/>
    </source>
</evidence>
<comment type="similarity">
    <text evidence="2 9">Belongs to the CN hydrolase family. Apolipoprotein N-acyltransferase subfamily.</text>
</comment>
<dbReference type="GO" id="GO:0016410">
    <property type="term" value="F:N-acyltransferase activity"/>
    <property type="evidence" value="ECO:0007669"/>
    <property type="project" value="UniProtKB-UniRule"/>
</dbReference>
<evidence type="ECO:0000256" key="1">
    <source>
        <dbReference type="ARBA" id="ARBA00004651"/>
    </source>
</evidence>
<feature type="transmembrane region" description="Helical" evidence="9">
    <location>
        <begin position="64"/>
        <end position="83"/>
    </location>
</feature>
<protein>
    <recommendedName>
        <fullName evidence="9">Apolipoprotein N-acyltransferase</fullName>
        <shortName evidence="9">ALP N-acyltransferase</shortName>
        <ecNumber evidence="9">2.3.1.269</ecNumber>
    </recommendedName>
</protein>
<keyword evidence="12" id="KW-1185">Reference proteome</keyword>
<keyword evidence="8 9" id="KW-0012">Acyltransferase</keyword>
<dbReference type="PANTHER" id="PTHR38686">
    <property type="entry name" value="APOLIPOPROTEIN N-ACYLTRANSFERASE"/>
    <property type="match status" value="1"/>
</dbReference>
<keyword evidence="3 9" id="KW-1003">Cell membrane</keyword>
<evidence type="ECO:0000256" key="6">
    <source>
        <dbReference type="ARBA" id="ARBA00022989"/>
    </source>
</evidence>
<evidence type="ECO:0000256" key="8">
    <source>
        <dbReference type="ARBA" id="ARBA00023315"/>
    </source>
</evidence>
<keyword evidence="11" id="KW-0449">Lipoprotein</keyword>
<keyword evidence="7 9" id="KW-0472">Membrane</keyword>
<sequence length="601" mass="63465">MAGAPRSGWVKRSGIQSRSGLSAAVGVGGICVRGRLGAAISHGDRVAARGFFERLAGRVMLLEGARRILLTLAAGACAALALPPFDFPAAAFVAFTILVWLLDGVGARPTLARTLIADFAVGWLFGFGYFVAGLWWLGSAMLVNAAAFAVFIPFAVLGLPAVLAVYFGLATVLARRFWPDSAFRILILAASLASFEYLRSFVLTGFPWNEIGVLAAPTPMLMQSVSLIGLHGLSLLAVFVFAAPAVLADRHGRGPVLALAVVVAAAHVGYGAYRLANHATTFVDGVAVSVVQANIAQSDKFDETAAQAIFARQIAVTEKGRESRRPVGGTTAGAGTGVGAQIVDARPKTRTLIVWPESSLPFVLTERPEAVARLADMIQPGETLIAGAPRIEPMASGGERLYNSVLVVDDNGEIVDARDKVHLVPFGEYLPFERYLARYGIMNLTEMPGGFSAGTERRPVPLEGAPSFLPLICYEAIFPSEIAVSAAAERPGFIVNDTNDGWFGMTPGPHQHLRLAELSAVALGLPLVRAANTGISVVTDPYGREIEALALGATGTIEAGLPAAAEPTPYSRLRNLPFFGLLAATFVFGVSVWLFISRQTD</sequence>
<gene>
    <name evidence="9 11" type="primary">lnt</name>
    <name evidence="11" type="ORF">GTK09_09120</name>
</gene>
<dbReference type="EMBL" id="JAAAMG010000006">
    <property type="protein sequence ID" value="NDW04588.1"/>
    <property type="molecule type" value="Genomic_DNA"/>
</dbReference>
<dbReference type="InterPro" id="IPR003010">
    <property type="entry name" value="C-N_Hydrolase"/>
</dbReference>
<evidence type="ECO:0000313" key="12">
    <source>
        <dbReference type="Proteomes" id="UP000469011"/>
    </source>
</evidence>
<name>A0A6N9T6P7_9HYPH</name>
<comment type="function">
    <text evidence="9">Catalyzes the phospholipid dependent N-acylation of the N-terminal cysteine of apolipoprotein, the last step in lipoprotein maturation.</text>
</comment>
<evidence type="ECO:0000256" key="5">
    <source>
        <dbReference type="ARBA" id="ARBA00022692"/>
    </source>
</evidence>
<dbReference type="UniPathway" id="UPA00666"/>
<evidence type="ECO:0000313" key="11">
    <source>
        <dbReference type="EMBL" id="NDW04588.1"/>
    </source>
</evidence>
<feature type="transmembrane region" description="Helical" evidence="9">
    <location>
        <begin position="255"/>
        <end position="273"/>
    </location>
</feature>
<accession>A0A6N9T6P7</accession>
<feature type="domain" description="CN hydrolase" evidence="10">
    <location>
        <begin position="291"/>
        <end position="569"/>
    </location>
</feature>
<reference evidence="11 12" key="1">
    <citation type="submission" date="2020-01" db="EMBL/GenBank/DDBJ databases">
        <title>Jiella pacifica sp. nov.</title>
        <authorList>
            <person name="Xue Z."/>
            <person name="Zhu S."/>
            <person name="Chen J."/>
            <person name="Yang J."/>
        </authorList>
    </citation>
    <scope>NUCLEOTIDE SEQUENCE [LARGE SCALE GENOMIC DNA]</scope>
    <source>
        <strain evidence="11 12">40Bstr34</strain>
    </source>
</reference>
<dbReference type="CDD" id="cd07571">
    <property type="entry name" value="ALP_N-acyl_transferase"/>
    <property type="match status" value="1"/>
</dbReference>
<evidence type="ECO:0000256" key="9">
    <source>
        <dbReference type="HAMAP-Rule" id="MF_01148"/>
    </source>
</evidence>
<dbReference type="NCBIfam" id="TIGR00546">
    <property type="entry name" value="lnt"/>
    <property type="match status" value="1"/>
</dbReference>
<dbReference type="AlphaFoldDB" id="A0A6N9T6P7"/>
<dbReference type="PROSITE" id="PS50263">
    <property type="entry name" value="CN_HYDROLASE"/>
    <property type="match status" value="1"/>
</dbReference>
<dbReference type="EC" id="2.3.1.269" evidence="9"/>
<evidence type="ECO:0000256" key="2">
    <source>
        <dbReference type="ARBA" id="ARBA00010065"/>
    </source>
</evidence>
<dbReference type="Gene3D" id="3.60.110.10">
    <property type="entry name" value="Carbon-nitrogen hydrolase"/>
    <property type="match status" value="1"/>
</dbReference>
<dbReference type="Pfam" id="PF20154">
    <property type="entry name" value="LNT_N"/>
    <property type="match status" value="1"/>
</dbReference>
<keyword evidence="4 9" id="KW-0808">Transferase</keyword>
<comment type="subcellular location">
    <subcellularLocation>
        <location evidence="1 9">Cell membrane</location>
        <topology evidence="1 9">Multi-pass membrane protein</topology>
    </subcellularLocation>
</comment>
<evidence type="ECO:0000256" key="7">
    <source>
        <dbReference type="ARBA" id="ARBA00023136"/>
    </source>
</evidence>
<dbReference type="GO" id="GO:0005886">
    <property type="term" value="C:plasma membrane"/>
    <property type="evidence" value="ECO:0007669"/>
    <property type="project" value="UniProtKB-SubCell"/>
</dbReference>
<comment type="catalytic activity">
    <reaction evidence="9">
        <text>N-terminal S-1,2-diacyl-sn-glyceryl-L-cysteinyl-[lipoprotein] + a glycerophospholipid = N-acyl-S-1,2-diacyl-sn-glyceryl-L-cysteinyl-[lipoprotein] + a 2-acyl-sn-glycero-3-phospholipid + H(+)</text>
        <dbReference type="Rhea" id="RHEA:48228"/>
        <dbReference type="Rhea" id="RHEA-COMP:14681"/>
        <dbReference type="Rhea" id="RHEA-COMP:14684"/>
        <dbReference type="ChEBI" id="CHEBI:15378"/>
        <dbReference type="ChEBI" id="CHEBI:136912"/>
        <dbReference type="ChEBI" id="CHEBI:140656"/>
        <dbReference type="ChEBI" id="CHEBI:140657"/>
        <dbReference type="ChEBI" id="CHEBI:140660"/>
        <dbReference type="EC" id="2.3.1.269"/>
    </reaction>
</comment>
<dbReference type="SUPFAM" id="SSF56317">
    <property type="entry name" value="Carbon-nitrogen hydrolase"/>
    <property type="match status" value="1"/>
</dbReference>
<keyword evidence="5 9" id="KW-0812">Transmembrane</keyword>
<feature type="transmembrane region" description="Helical" evidence="9">
    <location>
        <begin position="185"/>
        <end position="208"/>
    </location>
</feature>
<comment type="caution">
    <text evidence="11">The sequence shown here is derived from an EMBL/GenBank/DDBJ whole genome shotgun (WGS) entry which is preliminary data.</text>
</comment>
<dbReference type="InterPro" id="IPR004563">
    <property type="entry name" value="Apolipo_AcylTrfase"/>
</dbReference>
<dbReference type="HAMAP" id="MF_01148">
    <property type="entry name" value="Lnt"/>
    <property type="match status" value="1"/>
</dbReference>
<dbReference type="Proteomes" id="UP000469011">
    <property type="component" value="Unassembled WGS sequence"/>
</dbReference>
<dbReference type="GO" id="GO:0042158">
    <property type="term" value="P:lipoprotein biosynthetic process"/>
    <property type="evidence" value="ECO:0007669"/>
    <property type="project" value="UniProtKB-UniRule"/>
</dbReference>
<evidence type="ECO:0000256" key="4">
    <source>
        <dbReference type="ARBA" id="ARBA00022679"/>
    </source>
</evidence>
<feature type="transmembrane region" description="Helical" evidence="9">
    <location>
        <begin position="576"/>
        <end position="596"/>
    </location>
</feature>
<dbReference type="PANTHER" id="PTHR38686:SF1">
    <property type="entry name" value="APOLIPOPROTEIN N-ACYLTRANSFERASE"/>
    <property type="match status" value="1"/>
</dbReference>
<feature type="transmembrane region" description="Helical" evidence="9">
    <location>
        <begin position="228"/>
        <end position="248"/>
    </location>
</feature>
<comment type="pathway">
    <text evidence="9">Protein modification; lipoprotein biosynthesis (N-acyl transfer).</text>
</comment>
<proteinExistence type="inferred from homology"/>
<evidence type="ECO:0000259" key="10">
    <source>
        <dbReference type="PROSITE" id="PS50263"/>
    </source>
</evidence>
<dbReference type="Pfam" id="PF00795">
    <property type="entry name" value="CN_hydrolase"/>
    <property type="match status" value="1"/>
</dbReference>
<feature type="transmembrane region" description="Helical" evidence="9">
    <location>
        <begin position="119"/>
        <end position="138"/>
    </location>
</feature>
<feature type="transmembrane region" description="Helical" evidence="9">
    <location>
        <begin position="89"/>
        <end position="107"/>
    </location>
</feature>
<dbReference type="InterPro" id="IPR036526">
    <property type="entry name" value="C-N_Hydrolase_sf"/>
</dbReference>
<organism evidence="11 12">
    <name type="scientific">Jiella pacifica</name>
    <dbReference type="NCBI Taxonomy" id="2696469"/>
    <lineage>
        <taxon>Bacteria</taxon>
        <taxon>Pseudomonadati</taxon>
        <taxon>Pseudomonadota</taxon>
        <taxon>Alphaproteobacteria</taxon>
        <taxon>Hyphomicrobiales</taxon>
        <taxon>Aurantimonadaceae</taxon>
        <taxon>Jiella</taxon>
    </lineage>
</organism>